<dbReference type="EMBL" id="JARKIE010000124">
    <property type="protein sequence ID" value="KAJ7680017.1"/>
    <property type="molecule type" value="Genomic_DNA"/>
</dbReference>
<protein>
    <submittedName>
        <fullName evidence="1">Uncharacterized protein</fullName>
    </submittedName>
</protein>
<keyword evidence="2" id="KW-1185">Reference proteome</keyword>
<dbReference type="AlphaFoldDB" id="A0AAD7D5I0"/>
<dbReference type="Proteomes" id="UP001221757">
    <property type="component" value="Unassembled WGS sequence"/>
</dbReference>
<comment type="caution">
    <text evidence="1">The sequence shown here is derived from an EMBL/GenBank/DDBJ whole genome shotgun (WGS) entry which is preliminary data.</text>
</comment>
<evidence type="ECO:0000313" key="1">
    <source>
        <dbReference type="EMBL" id="KAJ7680017.1"/>
    </source>
</evidence>
<accession>A0AAD7D5I0</accession>
<gene>
    <name evidence="1" type="ORF">B0H17DRAFT_1138787</name>
</gene>
<organism evidence="1 2">
    <name type="scientific">Mycena rosella</name>
    <name type="common">Pink bonnet</name>
    <name type="synonym">Agaricus rosellus</name>
    <dbReference type="NCBI Taxonomy" id="1033263"/>
    <lineage>
        <taxon>Eukaryota</taxon>
        <taxon>Fungi</taxon>
        <taxon>Dikarya</taxon>
        <taxon>Basidiomycota</taxon>
        <taxon>Agaricomycotina</taxon>
        <taxon>Agaricomycetes</taxon>
        <taxon>Agaricomycetidae</taxon>
        <taxon>Agaricales</taxon>
        <taxon>Marasmiineae</taxon>
        <taxon>Mycenaceae</taxon>
        <taxon>Mycena</taxon>
    </lineage>
</organism>
<name>A0AAD7D5I0_MYCRO</name>
<evidence type="ECO:0000313" key="2">
    <source>
        <dbReference type="Proteomes" id="UP001221757"/>
    </source>
</evidence>
<reference evidence="1" key="1">
    <citation type="submission" date="2023-03" db="EMBL/GenBank/DDBJ databases">
        <title>Massive genome expansion in bonnet fungi (Mycena s.s.) driven by repeated elements and novel gene families across ecological guilds.</title>
        <authorList>
            <consortium name="Lawrence Berkeley National Laboratory"/>
            <person name="Harder C.B."/>
            <person name="Miyauchi S."/>
            <person name="Viragh M."/>
            <person name="Kuo A."/>
            <person name="Thoen E."/>
            <person name="Andreopoulos B."/>
            <person name="Lu D."/>
            <person name="Skrede I."/>
            <person name="Drula E."/>
            <person name="Henrissat B."/>
            <person name="Morin E."/>
            <person name="Kohler A."/>
            <person name="Barry K."/>
            <person name="LaButti K."/>
            <person name="Morin E."/>
            <person name="Salamov A."/>
            <person name="Lipzen A."/>
            <person name="Mereny Z."/>
            <person name="Hegedus B."/>
            <person name="Baldrian P."/>
            <person name="Stursova M."/>
            <person name="Weitz H."/>
            <person name="Taylor A."/>
            <person name="Grigoriev I.V."/>
            <person name="Nagy L.G."/>
            <person name="Martin F."/>
            <person name="Kauserud H."/>
        </authorList>
    </citation>
    <scope>NUCLEOTIDE SEQUENCE</scope>
    <source>
        <strain evidence="1">CBHHK067</strain>
    </source>
</reference>
<proteinExistence type="predicted"/>
<sequence>MSEQEVLLLLEREAKWEEEQAPKDTCMGPAHQRLYHPVPHYLAISVPATFGTHILYVIHNQRATMGADVREEVNRTTLGLYSFRVLVDCAYSVKYIAKGQLPTGPHPVLSFGQSNRKRPLAAEIARTGAPKKKRIRIDEQENVLDLTQGIRMCSGRKL</sequence>